<keyword evidence="3" id="KW-1185">Reference proteome</keyword>
<evidence type="ECO:0000256" key="1">
    <source>
        <dbReference type="SAM" id="MobiDB-lite"/>
    </source>
</evidence>
<feature type="region of interest" description="Disordered" evidence="1">
    <location>
        <begin position="1"/>
        <end position="85"/>
    </location>
</feature>
<accession>A0A2B7YKV9</accession>
<proteinExistence type="predicted"/>
<dbReference type="Proteomes" id="UP000224634">
    <property type="component" value="Unassembled WGS sequence"/>
</dbReference>
<sequence>MTYETPNKPQRPSLLPPPWADFAPPLTLRDPFTAHPRVPRCSDSEFSNSPSSSPDASPTSGGRRSNHRFSQALQRVRSRSGSPFTMRSAASSLRLNFLLRRRPSTVDLALSEERSRCSEDSAEKVGLGMMEPRPVDPVLFPSDGIDMVNLGYIADMETEIRGPLACGGGGGYRQPPCVMGGIFEVMEGAA</sequence>
<reference evidence="2 3" key="1">
    <citation type="submission" date="2017-10" db="EMBL/GenBank/DDBJ databases">
        <title>Comparative genomics in systemic dimorphic fungi from Ajellomycetaceae.</title>
        <authorList>
            <person name="Munoz J.F."/>
            <person name="Mcewen J.G."/>
            <person name="Clay O.K."/>
            <person name="Cuomo C.A."/>
        </authorList>
    </citation>
    <scope>NUCLEOTIDE SEQUENCE [LARGE SCALE GENOMIC DNA]</scope>
    <source>
        <strain evidence="2 3">UAMH7299</strain>
    </source>
</reference>
<feature type="compositionally biased region" description="Polar residues" evidence="1">
    <location>
        <begin position="1"/>
        <end position="10"/>
    </location>
</feature>
<gene>
    <name evidence="2" type="ORF">AJ80_03150</name>
</gene>
<dbReference type="EMBL" id="PDNA01000034">
    <property type="protein sequence ID" value="PGH21482.1"/>
    <property type="molecule type" value="Genomic_DNA"/>
</dbReference>
<organism evidence="2 3">
    <name type="scientific">Polytolypa hystricis (strain UAMH7299)</name>
    <dbReference type="NCBI Taxonomy" id="1447883"/>
    <lineage>
        <taxon>Eukaryota</taxon>
        <taxon>Fungi</taxon>
        <taxon>Dikarya</taxon>
        <taxon>Ascomycota</taxon>
        <taxon>Pezizomycotina</taxon>
        <taxon>Eurotiomycetes</taxon>
        <taxon>Eurotiomycetidae</taxon>
        <taxon>Onygenales</taxon>
        <taxon>Onygenales incertae sedis</taxon>
        <taxon>Polytolypa</taxon>
    </lineage>
</organism>
<evidence type="ECO:0000313" key="2">
    <source>
        <dbReference type="EMBL" id="PGH21482.1"/>
    </source>
</evidence>
<evidence type="ECO:0000313" key="3">
    <source>
        <dbReference type="Proteomes" id="UP000224634"/>
    </source>
</evidence>
<protein>
    <submittedName>
        <fullName evidence="2">Uncharacterized protein</fullName>
    </submittedName>
</protein>
<feature type="compositionally biased region" description="Low complexity" evidence="1">
    <location>
        <begin position="44"/>
        <end position="60"/>
    </location>
</feature>
<dbReference type="OrthoDB" id="4588567at2759"/>
<name>A0A2B7YKV9_POLH7</name>
<dbReference type="AlphaFoldDB" id="A0A2B7YKV9"/>
<feature type="compositionally biased region" description="Polar residues" evidence="1">
    <location>
        <begin position="68"/>
        <end position="85"/>
    </location>
</feature>
<comment type="caution">
    <text evidence="2">The sequence shown here is derived from an EMBL/GenBank/DDBJ whole genome shotgun (WGS) entry which is preliminary data.</text>
</comment>